<organism evidence="11 12">
    <name type="scientific">Babesia ovata</name>
    <dbReference type="NCBI Taxonomy" id="189622"/>
    <lineage>
        <taxon>Eukaryota</taxon>
        <taxon>Sar</taxon>
        <taxon>Alveolata</taxon>
        <taxon>Apicomplexa</taxon>
        <taxon>Aconoidasida</taxon>
        <taxon>Piroplasmida</taxon>
        <taxon>Babesiidae</taxon>
        <taxon>Babesia</taxon>
    </lineage>
</organism>
<evidence type="ECO:0000256" key="1">
    <source>
        <dbReference type="ARBA" id="ARBA00004389"/>
    </source>
</evidence>
<dbReference type="GeneID" id="39876452"/>
<name>A0A2H6KI59_9APIC</name>
<dbReference type="InterPro" id="IPR044612">
    <property type="entry name" value="ARL2/3"/>
</dbReference>
<sequence>MMEDFLKIVVLIALFVCPALWLMSAFRASKTGPTVVMCGPSDAGKTALMVYLARGKHVESQTSQAVNTISLTTKRGAVTVIDTPGNFRLLPEAMKYIERATSLIFVVDSADKHSFKMAAQQLVDILLNAKVAANDPSLLFVANKTDVLGSRDPETVLHFVQLEAERILKAYKSEAHMKNIPPDSMHILNRLSQENFSIYNTTLQVALCGVSVKAGDVTDVLSFVEKH</sequence>
<dbReference type="InterPro" id="IPR019009">
    <property type="entry name" value="SRP_receptor_beta_su"/>
</dbReference>
<evidence type="ECO:0000256" key="3">
    <source>
        <dbReference type="ARBA" id="ARBA00020256"/>
    </source>
</evidence>
<dbReference type="Proteomes" id="UP000236319">
    <property type="component" value="Unassembled WGS sequence"/>
</dbReference>
<dbReference type="NCBIfam" id="TIGR00231">
    <property type="entry name" value="small_GTP"/>
    <property type="match status" value="1"/>
</dbReference>
<evidence type="ECO:0000256" key="8">
    <source>
        <dbReference type="ARBA" id="ARBA00023134"/>
    </source>
</evidence>
<evidence type="ECO:0000256" key="5">
    <source>
        <dbReference type="ARBA" id="ARBA00022741"/>
    </source>
</evidence>
<protein>
    <recommendedName>
        <fullName evidence="3">Signal recognition particle receptor subunit beta</fullName>
    </recommendedName>
</protein>
<dbReference type="GO" id="GO:0005525">
    <property type="term" value="F:GTP binding"/>
    <property type="evidence" value="ECO:0007669"/>
    <property type="project" value="UniProtKB-KW"/>
</dbReference>
<dbReference type="Gene3D" id="3.40.50.300">
    <property type="entry name" value="P-loop containing nucleotide triphosphate hydrolases"/>
    <property type="match status" value="1"/>
</dbReference>
<dbReference type="InterPro" id="IPR027417">
    <property type="entry name" value="P-loop_NTPase"/>
</dbReference>
<gene>
    <name evidence="11" type="ORF">BOVATA_041750</name>
</gene>
<proteinExistence type="inferred from homology"/>
<evidence type="ECO:0000313" key="12">
    <source>
        <dbReference type="Proteomes" id="UP000236319"/>
    </source>
</evidence>
<dbReference type="EMBL" id="BDSA01000006">
    <property type="protein sequence ID" value="GBE62682.1"/>
    <property type="molecule type" value="Genomic_DNA"/>
</dbReference>
<dbReference type="PANTHER" id="PTHR45697">
    <property type="entry name" value="ADP-RIBOSYLATION FACTOR-LIKE PROTEIN 2-RELATED"/>
    <property type="match status" value="1"/>
</dbReference>
<dbReference type="InterPro" id="IPR005225">
    <property type="entry name" value="Small_GTP-bd"/>
</dbReference>
<comment type="subcellular location">
    <subcellularLocation>
        <location evidence="1">Endoplasmic reticulum membrane</location>
        <topology evidence="1">Single-pass membrane protein</topology>
    </subcellularLocation>
</comment>
<dbReference type="VEuPathDB" id="PiroplasmaDB:BOVATA_041750"/>
<evidence type="ECO:0000256" key="7">
    <source>
        <dbReference type="ARBA" id="ARBA00022989"/>
    </source>
</evidence>
<dbReference type="SUPFAM" id="SSF52540">
    <property type="entry name" value="P-loop containing nucleoside triphosphate hydrolases"/>
    <property type="match status" value="1"/>
</dbReference>
<keyword evidence="10 11" id="KW-0675">Receptor</keyword>
<evidence type="ECO:0000256" key="4">
    <source>
        <dbReference type="ARBA" id="ARBA00022692"/>
    </source>
</evidence>
<evidence type="ECO:0000256" key="10">
    <source>
        <dbReference type="ARBA" id="ARBA00023170"/>
    </source>
</evidence>
<evidence type="ECO:0000256" key="9">
    <source>
        <dbReference type="ARBA" id="ARBA00023136"/>
    </source>
</evidence>
<keyword evidence="8" id="KW-0342">GTP-binding</keyword>
<evidence type="ECO:0000313" key="11">
    <source>
        <dbReference type="EMBL" id="GBE62682.1"/>
    </source>
</evidence>
<dbReference type="GO" id="GO:0003924">
    <property type="term" value="F:GTPase activity"/>
    <property type="evidence" value="ECO:0007669"/>
    <property type="project" value="InterPro"/>
</dbReference>
<dbReference type="OrthoDB" id="41266at2759"/>
<comment type="caution">
    <text evidence="11">The sequence shown here is derived from an EMBL/GenBank/DDBJ whole genome shotgun (WGS) entry which is preliminary data.</text>
</comment>
<keyword evidence="6" id="KW-0256">Endoplasmic reticulum</keyword>
<dbReference type="AlphaFoldDB" id="A0A2H6KI59"/>
<keyword evidence="7" id="KW-1133">Transmembrane helix</keyword>
<reference evidence="11 12" key="1">
    <citation type="journal article" date="2017" name="BMC Genomics">
        <title>Whole-genome assembly of Babesia ovata and comparative genomics between closely related pathogens.</title>
        <authorList>
            <person name="Yamagishi J."/>
            <person name="Asada M."/>
            <person name="Hakimi H."/>
            <person name="Tanaka T.Q."/>
            <person name="Sugimoto C."/>
            <person name="Kawazu S."/>
        </authorList>
    </citation>
    <scope>NUCLEOTIDE SEQUENCE [LARGE SCALE GENOMIC DNA]</scope>
    <source>
        <strain evidence="11 12">Miyake</strain>
    </source>
</reference>
<keyword evidence="12" id="KW-1185">Reference proteome</keyword>
<evidence type="ECO:0000256" key="2">
    <source>
        <dbReference type="ARBA" id="ARBA00005619"/>
    </source>
</evidence>
<dbReference type="GO" id="GO:0005789">
    <property type="term" value="C:endoplasmic reticulum membrane"/>
    <property type="evidence" value="ECO:0007669"/>
    <property type="project" value="UniProtKB-SubCell"/>
</dbReference>
<comment type="similarity">
    <text evidence="2">Belongs to the SRP receptor beta subunit family.</text>
</comment>
<keyword evidence="9" id="KW-0472">Membrane</keyword>
<accession>A0A2H6KI59</accession>
<evidence type="ECO:0000256" key="6">
    <source>
        <dbReference type="ARBA" id="ARBA00022824"/>
    </source>
</evidence>
<dbReference type="RefSeq" id="XP_028868925.1">
    <property type="nucleotide sequence ID" value="XM_029013092.1"/>
</dbReference>
<dbReference type="Pfam" id="PF09439">
    <property type="entry name" value="SRPRB"/>
    <property type="match status" value="1"/>
</dbReference>
<keyword evidence="5" id="KW-0547">Nucleotide-binding</keyword>
<keyword evidence="4" id="KW-0812">Transmembrane</keyword>